<evidence type="ECO:0000259" key="1">
    <source>
        <dbReference type="Pfam" id="PF13474"/>
    </source>
</evidence>
<dbReference type="Proteomes" id="UP000654345">
    <property type="component" value="Unassembled WGS sequence"/>
</dbReference>
<feature type="domain" description="SnoaL-like" evidence="1">
    <location>
        <begin position="165"/>
        <end position="285"/>
    </location>
</feature>
<accession>A0ABQ3V124</accession>
<gene>
    <name evidence="3" type="ORF">KSB_71530</name>
</gene>
<evidence type="ECO:0000259" key="2">
    <source>
        <dbReference type="Pfam" id="PF13577"/>
    </source>
</evidence>
<name>A0ABQ3V124_9CHLR</name>
<dbReference type="Pfam" id="PF13577">
    <property type="entry name" value="SnoaL_4"/>
    <property type="match status" value="1"/>
</dbReference>
<evidence type="ECO:0000313" key="3">
    <source>
        <dbReference type="EMBL" id="GHO58678.1"/>
    </source>
</evidence>
<dbReference type="SUPFAM" id="SSF54427">
    <property type="entry name" value="NTF2-like"/>
    <property type="match status" value="2"/>
</dbReference>
<comment type="caution">
    <text evidence="3">The sequence shown here is derived from an EMBL/GenBank/DDBJ whole genome shotgun (WGS) entry which is preliminary data.</text>
</comment>
<organism evidence="3 4">
    <name type="scientific">Ktedonobacter robiniae</name>
    <dbReference type="NCBI Taxonomy" id="2778365"/>
    <lineage>
        <taxon>Bacteria</taxon>
        <taxon>Bacillati</taxon>
        <taxon>Chloroflexota</taxon>
        <taxon>Ktedonobacteria</taxon>
        <taxon>Ktedonobacterales</taxon>
        <taxon>Ktedonobacteraceae</taxon>
        <taxon>Ktedonobacter</taxon>
    </lineage>
</organism>
<dbReference type="InterPro" id="IPR032710">
    <property type="entry name" value="NTF2-like_dom_sf"/>
</dbReference>
<dbReference type="CDD" id="cd00531">
    <property type="entry name" value="NTF2_like"/>
    <property type="match status" value="1"/>
</dbReference>
<dbReference type="EMBL" id="BNJG01000003">
    <property type="protein sequence ID" value="GHO58678.1"/>
    <property type="molecule type" value="Genomic_DNA"/>
</dbReference>
<feature type="domain" description="SnoaL-like" evidence="2">
    <location>
        <begin position="7"/>
        <end position="126"/>
    </location>
</feature>
<dbReference type="Gene3D" id="3.10.450.50">
    <property type="match status" value="2"/>
</dbReference>
<protein>
    <recommendedName>
        <fullName evidence="1 2">SnoaL-like domain-containing protein</fullName>
    </recommendedName>
</protein>
<evidence type="ECO:0000313" key="4">
    <source>
        <dbReference type="Proteomes" id="UP000654345"/>
    </source>
</evidence>
<proteinExistence type="predicted"/>
<sequence length="298" mass="33589">MSNLESIVDRFEIEALRSEFTDAVMMRDPDRLASLFTEDGVWRIPPIVELTGREQIRAGSKRLQGQWDYFVQTTHPGTIHLEGSTAVGRAYICELARLRDGRSGLNYAVYHDRYQRTEDGWKFAERVYEVRYLDTTPLAGSAPQAAEEETMPVEDNKKNDEAEIKRVIEGGVEALRAKDLDGVMSMYAPELVSFDIVPPLQYVGADAYRKHWGEALSSFPGPINYEIVDLSITVGDDVAFAHSFNRLSATMANGQKIGNWLRWTACFQKINGKWLIVHMQASVPVDLMTGRAVIDLKP</sequence>
<dbReference type="Pfam" id="PF13474">
    <property type="entry name" value="SnoaL_3"/>
    <property type="match status" value="1"/>
</dbReference>
<reference evidence="3 4" key="1">
    <citation type="journal article" date="2021" name="Int. J. Syst. Evol. Microbiol.">
        <title>Reticulibacter mediterranei gen. nov., sp. nov., within the new family Reticulibacteraceae fam. nov., and Ktedonospora formicarum gen. nov., sp. nov., Ktedonobacter robiniae sp. nov., Dictyobacter formicarum sp. nov. and Dictyobacter arantiisoli sp. nov., belonging to the class Ktedonobacteria.</title>
        <authorList>
            <person name="Yabe S."/>
            <person name="Zheng Y."/>
            <person name="Wang C.M."/>
            <person name="Sakai Y."/>
            <person name="Abe K."/>
            <person name="Yokota A."/>
            <person name="Donadio S."/>
            <person name="Cavaletti L."/>
            <person name="Monciardini P."/>
        </authorList>
    </citation>
    <scope>NUCLEOTIDE SEQUENCE [LARGE SCALE GENOMIC DNA]</scope>
    <source>
        <strain evidence="3 4">SOSP1-30</strain>
    </source>
</reference>
<dbReference type="InterPro" id="IPR037401">
    <property type="entry name" value="SnoaL-like"/>
</dbReference>
<keyword evidence="4" id="KW-1185">Reference proteome</keyword>